<reference evidence="6 7" key="1">
    <citation type="submission" date="2020-08" db="EMBL/GenBank/DDBJ databases">
        <authorList>
            <person name="Liu C."/>
            <person name="Sun Q."/>
        </authorList>
    </citation>
    <scope>NUCLEOTIDE SEQUENCE [LARGE SCALE GENOMIC DNA]</scope>
    <source>
        <strain evidence="6 7">N22</strain>
    </source>
</reference>
<keyword evidence="7" id="KW-1185">Reference proteome</keyword>
<feature type="transmembrane region" description="Helical" evidence="4">
    <location>
        <begin position="6"/>
        <end position="31"/>
    </location>
</feature>
<dbReference type="InterPro" id="IPR016032">
    <property type="entry name" value="Sig_transdc_resp-reg_C-effctor"/>
</dbReference>
<keyword evidence="2" id="KW-0238">DNA-binding</keyword>
<evidence type="ECO:0000259" key="5">
    <source>
        <dbReference type="PROSITE" id="PS50043"/>
    </source>
</evidence>
<evidence type="ECO:0000313" key="6">
    <source>
        <dbReference type="EMBL" id="MBC2889344.1"/>
    </source>
</evidence>
<accession>A0A842JD28</accession>
<dbReference type="PROSITE" id="PS50043">
    <property type="entry name" value="HTH_LUXR_2"/>
    <property type="match status" value="1"/>
</dbReference>
<organism evidence="6 7">
    <name type="scientific">Gordonibacter massiliensis</name>
    <name type="common">ex Traore et al. 2017</name>
    <dbReference type="NCBI Taxonomy" id="1841863"/>
    <lineage>
        <taxon>Bacteria</taxon>
        <taxon>Bacillati</taxon>
        <taxon>Actinomycetota</taxon>
        <taxon>Coriobacteriia</taxon>
        <taxon>Eggerthellales</taxon>
        <taxon>Eggerthellaceae</taxon>
        <taxon>Gordonibacter</taxon>
    </lineage>
</organism>
<evidence type="ECO:0000256" key="3">
    <source>
        <dbReference type="ARBA" id="ARBA00023163"/>
    </source>
</evidence>
<dbReference type="RefSeq" id="WP_185905198.1">
    <property type="nucleotide sequence ID" value="NZ_JACMSE010000005.1"/>
</dbReference>
<proteinExistence type="predicted"/>
<dbReference type="GO" id="GO:0006355">
    <property type="term" value="P:regulation of DNA-templated transcription"/>
    <property type="evidence" value="ECO:0007669"/>
    <property type="project" value="InterPro"/>
</dbReference>
<dbReference type="Gene3D" id="1.10.10.10">
    <property type="entry name" value="Winged helix-like DNA-binding domain superfamily/Winged helix DNA-binding domain"/>
    <property type="match status" value="1"/>
</dbReference>
<evidence type="ECO:0000256" key="1">
    <source>
        <dbReference type="ARBA" id="ARBA00023015"/>
    </source>
</evidence>
<keyword evidence="3" id="KW-0804">Transcription</keyword>
<dbReference type="SUPFAM" id="SSF46894">
    <property type="entry name" value="C-terminal effector domain of the bipartite response regulators"/>
    <property type="match status" value="1"/>
</dbReference>
<dbReference type="InterPro" id="IPR000792">
    <property type="entry name" value="Tscrpt_reg_LuxR_C"/>
</dbReference>
<feature type="transmembrane region" description="Helical" evidence="4">
    <location>
        <begin position="67"/>
        <end position="91"/>
    </location>
</feature>
<dbReference type="PANTHER" id="PTHR44688:SF16">
    <property type="entry name" value="DNA-BINDING TRANSCRIPTIONAL ACTIVATOR DEVR_DOSR"/>
    <property type="match status" value="1"/>
</dbReference>
<gene>
    <name evidence="6" type="ORF">H7313_08290</name>
</gene>
<keyword evidence="4" id="KW-0812">Transmembrane</keyword>
<dbReference type="Pfam" id="PF00196">
    <property type="entry name" value="GerE"/>
    <property type="match status" value="1"/>
</dbReference>
<sequence length="194" mass="21322">MEQDIVYRIVAIACIGALYLLCAAGAARLVLAPRQNQGAGRRALLASGLFASSIVGCLLAEETSGLQAATVSAVGLTITAFVAYVLVIRFWNRQEDERSRTLAELRNAMDRLELDLAAARTPEALCAKAAKRFGLTRREEDTLLLLCEGRSYADIASALFLSPNTVKSHVRSLYRKMDVREREELKRSLDQTCD</sequence>
<evidence type="ECO:0000256" key="4">
    <source>
        <dbReference type="SAM" id="Phobius"/>
    </source>
</evidence>
<comment type="caution">
    <text evidence="6">The sequence shown here is derived from an EMBL/GenBank/DDBJ whole genome shotgun (WGS) entry which is preliminary data.</text>
</comment>
<keyword evidence="4" id="KW-1133">Transmembrane helix</keyword>
<dbReference type="SMART" id="SM00421">
    <property type="entry name" value="HTH_LUXR"/>
    <property type="match status" value="1"/>
</dbReference>
<dbReference type="PANTHER" id="PTHR44688">
    <property type="entry name" value="DNA-BINDING TRANSCRIPTIONAL ACTIVATOR DEVR_DOSR"/>
    <property type="match status" value="1"/>
</dbReference>
<dbReference type="EMBL" id="JACMSE010000005">
    <property type="protein sequence ID" value="MBC2889344.1"/>
    <property type="molecule type" value="Genomic_DNA"/>
</dbReference>
<dbReference type="PROSITE" id="PS00622">
    <property type="entry name" value="HTH_LUXR_1"/>
    <property type="match status" value="1"/>
</dbReference>
<evidence type="ECO:0000256" key="2">
    <source>
        <dbReference type="ARBA" id="ARBA00023125"/>
    </source>
</evidence>
<dbReference type="InterPro" id="IPR036388">
    <property type="entry name" value="WH-like_DNA-bd_sf"/>
</dbReference>
<dbReference type="Proteomes" id="UP000587396">
    <property type="component" value="Unassembled WGS sequence"/>
</dbReference>
<dbReference type="AlphaFoldDB" id="A0A842JD28"/>
<keyword evidence="1" id="KW-0805">Transcription regulation</keyword>
<feature type="domain" description="HTH luxR-type" evidence="5">
    <location>
        <begin position="128"/>
        <end position="193"/>
    </location>
</feature>
<dbReference type="PRINTS" id="PR00038">
    <property type="entry name" value="HTHLUXR"/>
</dbReference>
<keyword evidence="4" id="KW-0472">Membrane</keyword>
<protein>
    <recommendedName>
        <fullName evidence="5">HTH luxR-type domain-containing protein</fullName>
    </recommendedName>
</protein>
<dbReference type="GO" id="GO:0003677">
    <property type="term" value="F:DNA binding"/>
    <property type="evidence" value="ECO:0007669"/>
    <property type="project" value="UniProtKB-KW"/>
</dbReference>
<dbReference type="CDD" id="cd06170">
    <property type="entry name" value="LuxR_C_like"/>
    <property type="match status" value="1"/>
</dbReference>
<evidence type="ECO:0000313" key="7">
    <source>
        <dbReference type="Proteomes" id="UP000587396"/>
    </source>
</evidence>
<name>A0A842JD28_9ACTN</name>